<evidence type="ECO:0000256" key="5">
    <source>
        <dbReference type="SAM" id="MobiDB-lite"/>
    </source>
</evidence>
<feature type="transmembrane region" description="Helical" evidence="6">
    <location>
        <begin position="143"/>
        <end position="159"/>
    </location>
</feature>
<dbReference type="Gene3D" id="1.20.1250.20">
    <property type="entry name" value="MFS general substrate transporter like domains"/>
    <property type="match status" value="1"/>
</dbReference>
<feature type="transmembrane region" description="Helical" evidence="6">
    <location>
        <begin position="414"/>
        <end position="433"/>
    </location>
</feature>
<dbReference type="HOGENOM" id="CLU_535658_0_0_1"/>
<evidence type="ECO:0000256" key="2">
    <source>
        <dbReference type="ARBA" id="ARBA00022692"/>
    </source>
</evidence>
<feature type="transmembrane region" description="Helical" evidence="6">
    <location>
        <begin position="361"/>
        <end position="385"/>
    </location>
</feature>
<dbReference type="GO" id="GO:0022857">
    <property type="term" value="F:transmembrane transporter activity"/>
    <property type="evidence" value="ECO:0000318"/>
    <property type="project" value="GO_Central"/>
</dbReference>
<sequence>MATKAMISTFTVNYFGFSMALDYSVVLLTIQELWESLDGDFKLYGFVFGSYALSQAFMSPLLGYISDARGLKFAIILAILLNGAGNLLYAFSYAVGSVNMVLAGRFVAGLGAGAIALGVVYLTNTSSRDVRGRAIAGFKLSQAGGYLGGPLLAMAIISLKKPSKDASFATKVFNFYTAPVWLILSNALLILLPLTKFCFKNTLSSHMALKYTHREAKELLAHTLMLVLLLFLATSCFWAITSDLFIIAFGQYHLFNANEQLWKLYVSAGAALFIASLIVCLTIHRRITPFLYTVLGLVFNIAGLTSMAKYNINDKLYLTILYYVGVAMSTSGCACFFTGIGTYYSQKITDLSHQARNRRGLFLGTFNFAEALGRAAGPTVASLVMHIQQNPDSSKECSVDKLIPDGCEVGNINYVLPVLGGITVIVLALFVFYHIKHGKCRTDVSLLSLEELQAMPGPGEDRQMFFREEGDGEEASLSIYELTPPQSRTPSRASLSYSSKTSINTSKTV</sequence>
<dbReference type="InParanoid" id="A7RNW0"/>
<dbReference type="PANTHER" id="PTHR23510:SF16">
    <property type="entry name" value="MAJOR FACILITATOR SUPERFAMILY (MFS) PROFILE DOMAIN-CONTAINING PROTEIN"/>
    <property type="match status" value="1"/>
</dbReference>
<feature type="transmembrane region" description="Helical" evidence="6">
    <location>
        <begin position="73"/>
        <end position="96"/>
    </location>
</feature>
<feature type="region of interest" description="Disordered" evidence="5">
    <location>
        <begin position="480"/>
        <end position="509"/>
    </location>
</feature>
<feature type="transmembrane region" description="Helical" evidence="6">
    <location>
        <begin position="219"/>
        <end position="241"/>
    </location>
</feature>
<dbReference type="PANTHER" id="PTHR23510">
    <property type="entry name" value="INNER MEMBRANE TRANSPORT PROTEIN YAJR"/>
    <property type="match status" value="1"/>
</dbReference>
<keyword evidence="9" id="KW-1185">Reference proteome</keyword>
<feature type="transmembrane region" description="Helical" evidence="6">
    <location>
        <begin position="320"/>
        <end position="340"/>
    </location>
</feature>
<feature type="transmembrane region" description="Helical" evidence="6">
    <location>
        <begin position="179"/>
        <end position="199"/>
    </location>
</feature>
<evidence type="ECO:0000259" key="7">
    <source>
        <dbReference type="PROSITE" id="PS50850"/>
    </source>
</evidence>
<evidence type="ECO:0000256" key="3">
    <source>
        <dbReference type="ARBA" id="ARBA00022989"/>
    </source>
</evidence>
<dbReference type="Proteomes" id="UP000001593">
    <property type="component" value="Unassembled WGS sequence"/>
</dbReference>
<feature type="transmembrane region" description="Helical" evidence="6">
    <location>
        <begin position="290"/>
        <end position="308"/>
    </location>
</feature>
<dbReference type="OrthoDB" id="5588846at2759"/>
<dbReference type="InterPro" id="IPR011701">
    <property type="entry name" value="MFS"/>
</dbReference>
<organism evidence="8 9">
    <name type="scientific">Nematostella vectensis</name>
    <name type="common">Starlet sea anemone</name>
    <dbReference type="NCBI Taxonomy" id="45351"/>
    <lineage>
        <taxon>Eukaryota</taxon>
        <taxon>Metazoa</taxon>
        <taxon>Cnidaria</taxon>
        <taxon>Anthozoa</taxon>
        <taxon>Hexacorallia</taxon>
        <taxon>Actiniaria</taxon>
        <taxon>Edwardsiidae</taxon>
        <taxon>Nematostella</taxon>
    </lineage>
</organism>
<proteinExistence type="predicted"/>
<keyword evidence="4 6" id="KW-0472">Membrane</keyword>
<feature type="transmembrane region" description="Helical" evidence="6">
    <location>
        <begin position="43"/>
        <end position="66"/>
    </location>
</feature>
<dbReference type="eggNOG" id="KOG2325">
    <property type="taxonomic scope" value="Eukaryota"/>
</dbReference>
<feature type="transmembrane region" description="Helical" evidence="6">
    <location>
        <begin position="12"/>
        <end position="31"/>
    </location>
</feature>
<dbReference type="KEGG" id="nve:5518888"/>
<dbReference type="AlphaFoldDB" id="A7RNW0"/>
<dbReference type="EMBL" id="DS469524">
    <property type="protein sequence ID" value="EDO46811.1"/>
    <property type="molecule type" value="Genomic_DNA"/>
</dbReference>
<dbReference type="GO" id="GO:0016020">
    <property type="term" value="C:membrane"/>
    <property type="evidence" value="ECO:0000318"/>
    <property type="project" value="GO_Central"/>
</dbReference>
<dbReference type="InterPro" id="IPR020846">
    <property type="entry name" value="MFS_dom"/>
</dbReference>
<dbReference type="OMA" id="ITHYCLR"/>
<keyword evidence="2 6" id="KW-0812">Transmembrane</keyword>
<keyword evidence="3 6" id="KW-1133">Transmembrane helix</keyword>
<evidence type="ECO:0000313" key="8">
    <source>
        <dbReference type="EMBL" id="EDO46811.1"/>
    </source>
</evidence>
<evidence type="ECO:0000313" key="9">
    <source>
        <dbReference type="Proteomes" id="UP000001593"/>
    </source>
</evidence>
<evidence type="ECO:0000256" key="4">
    <source>
        <dbReference type="ARBA" id="ARBA00023136"/>
    </source>
</evidence>
<dbReference type="Pfam" id="PF07690">
    <property type="entry name" value="MFS_1"/>
    <property type="match status" value="1"/>
</dbReference>
<dbReference type="InterPro" id="IPR036259">
    <property type="entry name" value="MFS_trans_sf"/>
</dbReference>
<comment type="subcellular location">
    <subcellularLocation>
        <location evidence="1">Membrane</location>
        <topology evidence="1">Multi-pass membrane protein</topology>
    </subcellularLocation>
</comment>
<feature type="domain" description="Major facilitator superfamily (MFS) profile" evidence="7">
    <location>
        <begin position="8"/>
        <end position="438"/>
    </location>
</feature>
<dbReference type="STRING" id="45351.A7RNW0"/>
<feature type="transmembrane region" description="Helical" evidence="6">
    <location>
        <begin position="102"/>
        <end position="122"/>
    </location>
</feature>
<feature type="compositionally biased region" description="Polar residues" evidence="5">
    <location>
        <begin position="484"/>
        <end position="509"/>
    </location>
</feature>
<accession>A7RNW0</accession>
<dbReference type="SUPFAM" id="SSF103473">
    <property type="entry name" value="MFS general substrate transporter"/>
    <property type="match status" value="1"/>
</dbReference>
<protein>
    <recommendedName>
        <fullName evidence="7">Major facilitator superfamily (MFS) profile domain-containing protein</fullName>
    </recommendedName>
</protein>
<dbReference type="PROSITE" id="PS50850">
    <property type="entry name" value="MFS"/>
    <property type="match status" value="1"/>
</dbReference>
<evidence type="ECO:0000256" key="6">
    <source>
        <dbReference type="SAM" id="Phobius"/>
    </source>
</evidence>
<gene>
    <name evidence="8" type="ORF">NEMVEDRAFT_v1g239663</name>
</gene>
<dbReference type="InterPro" id="IPR051068">
    <property type="entry name" value="MFS_Domain-Containing_Protein"/>
</dbReference>
<evidence type="ECO:0000256" key="1">
    <source>
        <dbReference type="ARBA" id="ARBA00004141"/>
    </source>
</evidence>
<feature type="transmembrane region" description="Helical" evidence="6">
    <location>
        <begin position="261"/>
        <end position="283"/>
    </location>
</feature>
<name>A7RNW0_NEMVE</name>
<reference evidence="8 9" key="1">
    <citation type="journal article" date="2007" name="Science">
        <title>Sea anemone genome reveals ancestral eumetazoan gene repertoire and genomic organization.</title>
        <authorList>
            <person name="Putnam N.H."/>
            <person name="Srivastava M."/>
            <person name="Hellsten U."/>
            <person name="Dirks B."/>
            <person name="Chapman J."/>
            <person name="Salamov A."/>
            <person name="Terry A."/>
            <person name="Shapiro H."/>
            <person name="Lindquist E."/>
            <person name="Kapitonov V.V."/>
            <person name="Jurka J."/>
            <person name="Genikhovich G."/>
            <person name="Grigoriev I.V."/>
            <person name="Lucas S.M."/>
            <person name="Steele R.E."/>
            <person name="Finnerty J.R."/>
            <person name="Technau U."/>
            <person name="Martindale M.Q."/>
            <person name="Rokhsar D.S."/>
        </authorList>
    </citation>
    <scope>NUCLEOTIDE SEQUENCE [LARGE SCALE GENOMIC DNA]</scope>
    <source>
        <strain evidence="9">CH2 X CH6</strain>
    </source>
</reference>